<sequence>MAAKIKNRDITDLFIQKFEGDKPFTQPEKRMMGIYLSRTLKKDVKKYIEENNVVTDLTVEEIIMDVIEYCSMMGWKIRVMASLGYECLPKSIEYWRIRRNQEQHNLNKNENISAESIVNYGNTNYNKDKVKEQTPAWLNLNEW</sequence>
<name>A0A1D6X889_9CAUD</name>
<keyword evidence="2" id="KW-1185">Reference proteome</keyword>
<organism evidence="1 2">
    <name type="scientific">Bacillus phage PBC4</name>
    <dbReference type="NCBI Taxonomy" id="1675028"/>
    <lineage>
        <taxon>Viruses</taxon>
        <taxon>Duplodnaviria</taxon>
        <taxon>Heunggongvirae</taxon>
        <taxon>Uroviricota</taxon>
        <taxon>Caudoviricetes</taxon>
        <taxon>Sejongvirinae</taxon>
        <taxon>Yihwangvirus</taxon>
        <taxon>Yihwangvirus PBC4</taxon>
    </lineage>
</organism>
<proteinExistence type="predicted"/>
<evidence type="ECO:0000313" key="1">
    <source>
        <dbReference type="EMBL" id="AKQ08241.1"/>
    </source>
</evidence>
<dbReference type="Proteomes" id="UP000224963">
    <property type="component" value="Segment"/>
</dbReference>
<evidence type="ECO:0000313" key="2">
    <source>
        <dbReference type="Proteomes" id="UP000224963"/>
    </source>
</evidence>
<protein>
    <submittedName>
        <fullName evidence="1">Uncharacterized protein</fullName>
    </submittedName>
</protein>
<reference evidence="1 2" key="1">
    <citation type="journal article" date="2016" name="FEMS Microbiol. Lett.">
        <title>Characterization of LysPBC4, a novel Bacillus cereus-specific endolysin of bacteriophage PBC4.</title>
        <authorList>
            <person name="Na H."/>
            <person name="Kong M."/>
            <person name="Ryu S."/>
        </authorList>
    </citation>
    <scope>NUCLEOTIDE SEQUENCE [LARGE SCALE GENOMIC DNA]</scope>
</reference>
<dbReference type="EMBL" id="KT070866">
    <property type="protein sequence ID" value="AKQ08241.1"/>
    <property type="molecule type" value="Genomic_DNA"/>
</dbReference>
<gene>
    <name evidence="1" type="ORF">PBC4_049</name>
</gene>
<accession>A0A1D6X889</accession>